<sequence>MFTYSDYNLTKEWSGDLEVHPRTEFSNMLRYKWDQLHDDSNVFRYKLGNIRERIIDKKTRYLLQLNPDRGSNRRSPEEIANLNQPFNTSKFNFTKVSPQEIMFDLVDEQNATDLHRVIVNVSPISRYHSLLCPSVNKCLPQVATKESLKLAIDMFFLFQDRDLRIGFNSLCAMASVNHLHYHLLMENNTLPVEIAKCNHIKGPLYIFDDSYPAPGFCFQIKHKHSIPQLAEDVHKLVRYLHENNVPYNILVTRGQGMGWEGTDEIVRVVVWPRRGSYVVKLLGAFNVAVCELSGWFPVYNDDDFENLRTEDIEIEIKKWRPEAFDILCQEIKSLF</sequence>
<feature type="domain" description="GDPGP1-like C-terminal" evidence="13">
    <location>
        <begin position="210"/>
        <end position="311"/>
    </location>
</feature>
<evidence type="ECO:0000259" key="13">
    <source>
        <dbReference type="Pfam" id="PF26216"/>
    </source>
</evidence>
<keyword evidence="9" id="KW-0808">Transferase</keyword>
<comment type="similarity">
    <text evidence="4">Belongs to the GDPGP1 family.</text>
</comment>
<dbReference type="PANTHER" id="PTHR20884">
    <property type="entry name" value="GDP-D-GLUCOSE PHOSPHORYLASE 1"/>
    <property type="match status" value="1"/>
</dbReference>
<dbReference type="Pfam" id="PF26217">
    <property type="entry name" value="GDPGP1_N"/>
    <property type="match status" value="1"/>
</dbReference>
<proteinExistence type="inferred from homology"/>
<dbReference type="InterPro" id="IPR058866">
    <property type="entry name" value="GDPGP1_N"/>
</dbReference>
<dbReference type="GO" id="GO:0000166">
    <property type="term" value="F:nucleotide binding"/>
    <property type="evidence" value="ECO:0007669"/>
    <property type="project" value="UniProtKB-KW"/>
</dbReference>
<evidence type="ECO:0000256" key="7">
    <source>
        <dbReference type="ARBA" id="ARBA00022490"/>
    </source>
</evidence>
<organism evidence="15 16">
    <name type="scientific">Plutella xylostella</name>
    <name type="common">Diamondback moth</name>
    <name type="synonym">Plutella maculipennis</name>
    <dbReference type="NCBI Taxonomy" id="51655"/>
    <lineage>
        <taxon>Eukaryota</taxon>
        <taxon>Metazoa</taxon>
        <taxon>Ecdysozoa</taxon>
        <taxon>Arthropoda</taxon>
        <taxon>Hexapoda</taxon>
        <taxon>Insecta</taxon>
        <taxon>Pterygota</taxon>
        <taxon>Neoptera</taxon>
        <taxon>Endopterygota</taxon>
        <taxon>Lepidoptera</taxon>
        <taxon>Glossata</taxon>
        <taxon>Ditrysia</taxon>
        <taxon>Yponomeutoidea</taxon>
        <taxon>Plutellidae</taxon>
        <taxon>Plutella</taxon>
    </lineage>
</organism>
<dbReference type="PANTHER" id="PTHR20884:SF8">
    <property type="entry name" value="GDP-D-GLUCOSE PHOSPHORYLASE 1"/>
    <property type="match status" value="1"/>
</dbReference>
<evidence type="ECO:0000259" key="14">
    <source>
        <dbReference type="Pfam" id="PF26217"/>
    </source>
</evidence>
<evidence type="ECO:0000256" key="4">
    <source>
        <dbReference type="ARBA" id="ARBA00006451"/>
    </source>
</evidence>
<keyword evidence="12" id="KW-0378">Hydrolase</keyword>
<evidence type="ECO:0000256" key="8">
    <source>
        <dbReference type="ARBA" id="ARBA00022658"/>
    </source>
</evidence>
<evidence type="ECO:0000256" key="10">
    <source>
        <dbReference type="ARBA" id="ARBA00022695"/>
    </source>
</evidence>
<dbReference type="InterPro" id="IPR026506">
    <property type="entry name" value="GDPGP"/>
</dbReference>
<evidence type="ECO:0000256" key="6">
    <source>
        <dbReference type="ARBA" id="ARBA00018857"/>
    </source>
</evidence>
<evidence type="ECO:0000313" key="16">
    <source>
        <dbReference type="Proteomes" id="UP000653454"/>
    </source>
</evidence>
<reference evidence="15" key="1">
    <citation type="submission" date="2020-11" db="EMBL/GenBank/DDBJ databases">
        <authorList>
            <person name="Whiteford S."/>
        </authorList>
    </citation>
    <scope>NUCLEOTIDE SEQUENCE</scope>
</reference>
<evidence type="ECO:0000256" key="9">
    <source>
        <dbReference type="ARBA" id="ARBA00022679"/>
    </source>
</evidence>
<evidence type="ECO:0000313" key="15">
    <source>
        <dbReference type="EMBL" id="CAG9128748.1"/>
    </source>
</evidence>
<dbReference type="EMBL" id="CAJHNJ030000036">
    <property type="protein sequence ID" value="CAG9128748.1"/>
    <property type="molecule type" value="Genomic_DNA"/>
</dbReference>
<dbReference type="Pfam" id="PF26216">
    <property type="entry name" value="GDPGP1_C"/>
    <property type="match status" value="1"/>
</dbReference>
<keyword evidence="7" id="KW-0963">Cytoplasm</keyword>
<comment type="function">
    <text evidence="2">Specific and highly efficient GDP-D-glucose phosphorylase regulating the levels of GDP-D-glucose in cells.</text>
</comment>
<comment type="subcellular location">
    <subcellularLocation>
        <location evidence="3">Cytoplasm</location>
    </subcellularLocation>
</comment>
<comment type="catalytic activity">
    <reaction evidence="1">
        <text>GDP-alpha-D-glucose + phosphate = alpha-D-glucose 1-phosphate + GDP + H(+)</text>
        <dbReference type="Rhea" id="RHEA:30387"/>
        <dbReference type="ChEBI" id="CHEBI:15378"/>
        <dbReference type="ChEBI" id="CHEBI:43474"/>
        <dbReference type="ChEBI" id="CHEBI:58189"/>
        <dbReference type="ChEBI" id="CHEBI:58601"/>
        <dbReference type="ChEBI" id="CHEBI:62230"/>
        <dbReference type="EC" id="2.7.7.78"/>
    </reaction>
</comment>
<evidence type="ECO:0000256" key="11">
    <source>
        <dbReference type="ARBA" id="ARBA00022741"/>
    </source>
</evidence>
<dbReference type="InterPro" id="IPR036265">
    <property type="entry name" value="HIT-like_sf"/>
</dbReference>
<evidence type="ECO:0000256" key="3">
    <source>
        <dbReference type="ARBA" id="ARBA00004496"/>
    </source>
</evidence>
<comment type="caution">
    <text evidence="15">The sequence shown here is derived from an EMBL/GenBank/DDBJ whole genome shotgun (WGS) entry which is preliminary data.</text>
</comment>
<gene>
    <name evidence="15" type="ORF">PLXY2_LOCUS9330</name>
</gene>
<dbReference type="InterPro" id="IPR058865">
    <property type="entry name" value="GDPGP1_C"/>
</dbReference>
<dbReference type="GO" id="GO:0080048">
    <property type="term" value="F:GDP-D-glucose phosphorylase activity"/>
    <property type="evidence" value="ECO:0007669"/>
    <property type="project" value="UniProtKB-EC"/>
</dbReference>
<evidence type="ECO:0000256" key="1">
    <source>
        <dbReference type="ARBA" id="ARBA00000063"/>
    </source>
</evidence>
<accession>A0A8S4FPR6</accession>
<evidence type="ECO:0000256" key="12">
    <source>
        <dbReference type="ARBA" id="ARBA00022801"/>
    </source>
</evidence>
<keyword evidence="10" id="KW-0548">Nucleotidyltransferase</keyword>
<dbReference type="GO" id="GO:0005085">
    <property type="term" value="F:guanyl-nucleotide exchange factor activity"/>
    <property type="evidence" value="ECO:0007669"/>
    <property type="project" value="UniProtKB-KW"/>
</dbReference>
<dbReference type="GO" id="GO:0006006">
    <property type="term" value="P:glucose metabolic process"/>
    <property type="evidence" value="ECO:0007669"/>
    <property type="project" value="TreeGrafter"/>
</dbReference>
<dbReference type="EC" id="2.7.7.78" evidence="5"/>
<dbReference type="Proteomes" id="UP000653454">
    <property type="component" value="Unassembled WGS sequence"/>
</dbReference>
<protein>
    <recommendedName>
        <fullName evidence="6">GDP-D-glucose phosphorylase 1</fullName>
        <ecNumber evidence="5">2.7.7.78</ecNumber>
    </recommendedName>
</protein>
<dbReference type="AlphaFoldDB" id="A0A8S4FPR6"/>
<feature type="domain" description="GDPGP1-like N-terminal" evidence="14">
    <location>
        <begin position="24"/>
        <end position="183"/>
    </location>
</feature>
<evidence type="ECO:0000256" key="5">
    <source>
        <dbReference type="ARBA" id="ARBA00012507"/>
    </source>
</evidence>
<keyword evidence="8" id="KW-0344">Guanine-nucleotide releasing factor</keyword>
<keyword evidence="11" id="KW-0547">Nucleotide-binding</keyword>
<name>A0A8S4FPR6_PLUXY</name>
<dbReference type="GO" id="GO:0005737">
    <property type="term" value="C:cytoplasm"/>
    <property type="evidence" value="ECO:0007669"/>
    <property type="project" value="UniProtKB-SubCell"/>
</dbReference>
<keyword evidence="16" id="KW-1185">Reference proteome</keyword>
<dbReference type="SUPFAM" id="SSF54197">
    <property type="entry name" value="HIT-like"/>
    <property type="match status" value="1"/>
</dbReference>
<evidence type="ECO:0000256" key="2">
    <source>
        <dbReference type="ARBA" id="ARBA00003049"/>
    </source>
</evidence>
<dbReference type="GO" id="GO:0016787">
    <property type="term" value="F:hydrolase activity"/>
    <property type="evidence" value="ECO:0007669"/>
    <property type="project" value="UniProtKB-KW"/>
</dbReference>